<feature type="transmembrane region" description="Helical" evidence="1">
    <location>
        <begin position="36"/>
        <end position="52"/>
    </location>
</feature>
<evidence type="ECO:0008006" key="4">
    <source>
        <dbReference type="Google" id="ProtNLM"/>
    </source>
</evidence>
<protein>
    <recommendedName>
        <fullName evidence="4">DUF2651 domain-containing protein</fullName>
    </recommendedName>
</protein>
<evidence type="ECO:0000313" key="3">
    <source>
        <dbReference type="Proteomes" id="UP000198619"/>
    </source>
</evidence>
<dbReference type="Proteomes" id="UP000198619">
    <property type="component" value="Unassembled WGS sequence"/>
</dbReference>
<organism evidence="2 3">
    <name type="scientific">Clostridium frigidicarnis</name>
    <dbReference type="NCBI Taxonomy" id="84698"/>
    <lineage>
        <taxon>Bacteria</taxon>
        <taxon>Bacillati</taxon>
        <taxon>Bacillota</taxon>
        <taxon>Clostridia</taxon>
        <taxon>Eubacteriales</taxon>
        <taxon>Clostridiaceae</taxon>
        <taxon>Clostridium</taxon>
    </lineage>
</organism>
<feature type="transmembrane region" description="Helical" evidence="1">
    <location>
        <begin position="12"/>
        <end position="31"/>
    </location>
</feature>
<gene>
    <name evidence="2" type="ORF">SAMN04488528_100442</name>
</gene>
<proteinExistence type="predicted"/>
<dbReference type="OrthoDB" id="2970135at2"/>
<name>A0A1I0W4I3_9CLOT</name>
<dbReference type="AlphaFoldDB" id="A0A1I0W4I3"/>
<keyword evidence="1" id="KW-0472">Membrane</keyword>
<sequence length="87" mass="9817">MFLSINEDPIGMVLVVFPVLIFIISILLQIIIKKKLVVTGFIFGGFLVATFTIFNSSFLIWCFVYTVISYIGTLTGDSILKYRNKSN</sequence>
<keyword evidence="1" id="KW-1133">Transmembrane helix</keyword>
<feature type="transmembrane region" description="Helical" evidence="1">
    <location>
        <begin position="58"/>
        <end position="80"/>
    </location>
</feature>
<accession>A0A1I0W4I3</accession>
<dbReference type="InterPro" id="IPR020258">
    <property type="entry name" value="Uncharacterised_YbeF"/>
</dbReference>
<keyword evidence="1" id="KW-0812">Transmembrane</keyword>
<dbReference type="EMBL" id="FOKI01000004">
    <property type="protein sequence ID" value="SFA83655.1"/>
    <property type="molecule type" value="Genomic_DNA"/>
</dbReference>
<dbReference type="RefSeq" id="WP_090038820.1">
    <property type="nucleotide sequence ID" value="NZ_FOKI01000004.1"/>
</dbReference>
<evidence type="ECO:0000256" key="1">
    <source>
        <dbReference type="SAM" id="Phobius"/>
    </source>
</evidence>
<reference evidence="2 3" key="1">
    <citation type="submission" date="2016-10" db="EMBL/GenBank/DDBJ databases">
        <authorList>
            <person name="de Groot N.N."/>
        </authorList>
    </citation>
    <scope>NUCLEOTIDE SEQUENCE [LARGE SCALE GENOMIC DNA]</scope>
    <source>
        <strain evidence="2 3">DSM 12271</strain>
    </source>
</reference>
<dbReference type="Pfam" id="PF10852">
    <property type="entry name" value="DUF2651"/>
    <property type="match status" value="1"/>
</dbReference>
<keyword evidence="3" id="KW-1185">Reference proteome</keyword>
<evidence type="ECO:0000313" key="2">
    <source>
        <dbReference type="EMBL" id="SFA83655.1"/>
    </source>
</evidence>